<reference evidence="1 2" key="2">
    <citation type="submission" date="2008-10" db="EMBL/GenBank/DDBJ databases">
        <authorList>
            <person name="Fulton L."/>
            <person name="Clifton S."/>
            <person name="Fulton B."/>
            <person name="Xu J."/>
            <person name="Minx P."/>
            <person name="Pepin K.H."/>
            <person name="Johnson M."/>
            <person name="Bhonagiri V."/>
            <person name="Nash W.E."/>
            <person name="Mardis E.R."/>
            <person name="Wilson R.K."/>
        </authorList>
    </citation>
    <scope>NUCLEOTIDE SEQUENCE [LARGE SCALE GENOMIC DNA]</scope>
    <source>
        <strain evidence="1 2">DSM 18315</strain>
    </source>
</reference>
<evidence type="ECO:0000313" key="2">
    <source>
        <dbReference type="Proteomes" id="UP000005510"/>
    </source>
</evidence>
<comment type="caution">
    <text evidence="1">The sequence shown here is derived from an EMBL/GenBank/DDBJ whole genome shotgun (WGS) entry which is preliminary data.</text>
</comment>
<dbReference type="Proteomes" id="UP000005510">
    <property type="component" value="Unassembled WGS sequence"/>
</dbReference>
<dbReference type="HOGENOM" id="CLU_3101812_0_0_10"/>
<dbReference type="EMBL" id="ABYH01000330">
    <property type="protein sequence ID" value="EEC95561.1"/>
    <property type="molecule type" value="Genomic_DNA"/>
</dbReference>
<reference evidence="1 2" key="1">
    <citation type="submission" date="2008-10" db="EMBL/GenBank/DDBJ databases">
        <title>Draft genome sequence of Parabacteroides johnsonii (DSM 18315).</title>
        <authorList>
            <person name="Sudarsanam P."/>
            <person name="Ley R."/>
            <person name="Guruge J."/>
            <person name="Turnbaugh P.J."/>
            <person name="Mahowald M."/>
            <person name="Liep D."/>
            <person name="Gordon J."/>
        </authorList>
    </citation>
    <scope>NUCLEOTIDE SEQUENCE [LARGE SCALE GENOMIC DNA]</scope>
    <source>
        <strain evidence="1 2">DSM 18315</strain>
    </source>
</reference>
<evidence type="ECO:0000313" key="1">
    <source>
        <dbReference type="EMBL" id="EEC95561.1"/>
    </source>
</evidence>
<proteinExistence type="predicted"/>
<dbReference type="AlphaFoldDB" id="B7BDA6"/>
<protein>
    <submittedName>
        <fullName evidence="1">Uncharacterized protein</fullName>
    </submittedName>
</protein>
<gene>
    <name evidence="1" type="ORF">PRABACTJOHN_03026</name>
</gene>
<organism evidence="1 2">
    <name type="scientific">Parabacteroides johnsonii DSM 18315</name>
    <dbReference type="NCBI Taxonomy" id="537006"/>
    <lineage>
        <taxon>Bacteria</taxon>
        <taxon>Pseudomonadati</taxon>
        <taxon>Bacteroidota</taxon>
        <taxon>Bacteroidia</taxon>
        <taxon>Bacteroidales</taxon>
        <taxon>Tannerellaceae</taxon>
        <taxon>Parabacteroides</taxon>
    </lineage>
</organism>
<sequence length="51" mass="6089">MYTENFKFPTTFVFPLPPFFKVLPGNRITKHFLPQTFSPLFTYKNNLIKYG</sequence>
<name>B7BDA6_9BACT</name>
<accession>B7BDA6</accession>